<dbReference type="InterPro" id="IPR057135">
    <property type="entry name" value="At4g27190-like_LRR"/>
</dbReference>
<dbReference type="PANTHER" id="PTHR33463:SF203">
    <property type="entry name" value="AAA+ ATPASE DOMAIN-CONTAINING PROTEIN"/>
    <property type="match status" value="1"/>
</dbReference>
<dbReference type="InterPro" id="IPR050905">
    <property type="entry name" value="Plant_NBS-LRR"/>
</dbReference>
<keyword evidence="4" id="KW-1185">Reference proteome</keyword>
<evidence type="ECO:0000313" key="3">
    <source>
        <dbReference type="EMBL" id="KAK0593997.1"/>
    </source>
</evidence>
<reference evidence="3" key="2">
    <citation type="submission" date="2023-06" db="EMBL/GenBank/DDBJ databases">
        <authorList>
            <person name="Swenson N.G."/>
            <person name="Wegrzyn J.L."/>
            <person name="Mcevoy S.L."/>
        </authorList>
    </citation>
    <scope>NUCLEOTIDE SEQUENCE</scope>
    <source>
        <strain evidence="3">NS2018</strain>
        <tissue evidence="3">Leaf</tissue>
    </source>
</reference>
<dbReference type="AlphaFoldDB" id="A0AA39VV83"/>
<dbReference type="EMBL" id="JAUESC010000170">
    <property type="protein sequence ID" value="KAK0593997.1"/>
    <property type="molecule type" value="Genomic_DNA"/>
</dbReference>
<gene>
    <name evidence="3" type="ORF">LWI29_005096</name>
</gene>
<feature type="domain" description="Disease resistance protein At4g27190-like leucine-rich repeats" evidence="2">
    <location>
        <begin position="142"/>
        <end position="289"/>
    </location>
</feature>
<proteinExistence type="predicted"/>
<reference evidence="3" key="1">
    <citation type="journal article" date="2022" name="Plant J.">
        <title>Strategies of tolerance reflected in two North American maple genomes.</title>
        <authorList>
            <person name="McEvoy S.L."/>
            <person name="Sezen U.U."/>
            <person name="Trouern-Trend A."/>
            <person name="McMahon S.M."/>
            <person name="Schaberg P.G."/>
            <person name="Yang J."/>
            <person name="Wegrzyn J.L."/>
            <person name="Swenson N.G."/>
        </authorList>
    </citation>
    <scope>NUCLEOTIDE SEQUENCE</scope>
    <source>
        <strain evidence="3">NS2018</strain>
    </source>
</reference>
<dbReference type="SUPFAM" id="SSF52058">
    <property type="entry name" value="L domain-like"/>
    <property type="match status" value="1"/>
</dbReference>
<dbReference type="Pfam" id="PF23247">
    <property type="entry name" value="LRR_RPS2"/>
    <property type="match status" value="1"/>
</dbReference>
<name>A0AA39VV83_ACESA</name>
<dbReference type="PANTHER" id="PTHR33463">
    <property type="entry name" value="NB-ARC DOMAIN-CONTAINING PROTEIN-RELATED"/>
    <property type="match status" value="1"/>
</dbReference>
<dbReference type="Proteomes" id="UP001168877">
    <property type="component" value="Unassembled WGS sequence"/>
</dbReference>
<accession>A0AA39VV83</accession>
<evidence type="ECO:0000259" key="2">
    <source>
        <dbReference type="Pfam" id="PF23247"/>
    </source>
</evidence>
<evidence type="ECO:0000313" key="4">
    <source>
        <dbReference type="Proteomes" id="UP001168877"/>
    </source>
</evidence>
<dbReference type="Gene3D" id="3.80.10.10">
    <property type="entry name" value="Ribonuclease Inhibitor"/>
    <property type="match status" value="1"/>
</dbReference>
<protein>
    <recommendedName>
        <fullName evidence="2">Disease resistance protein At4g27190-like leucine-rich repeats domain-containing protein</fullName>
    </recommendedName>
</protein>
<keyword evidence="1" id="KW-0611">Plant defense</keyword>
<organism evidence="3 4">
    <name type="scientific">Acer saccharum</name>
    <name type="common">Sugar maple</name>
    <dbReference type="NCBI Taxonomy" id="4024"/>
    <lineage>
        <taxon>Eukaryota</taxon>
        <taxon>Viridiplantae</taxon>
        <taxon>Streptophyta</taxon>
        <taxon>Embryophyta</taxon>
        <taxon>Tracheophyta</taxon>
        <taxon>Spermatophyta</taxon>
        <taxon>Magnoliopsida</taxon>
        <taxon>eudicotyledons</taxon>
        <taxon>Gunneridae</taxon>
        <taxon>Pentapetalae</taxon>
        <taxon>rosids</taxon>
        <taxon>malvids</taxon>
        <taxon>Sapindales</taxon>
        <taxon>Sapindaceae</taxon>
        <taxon>Hippocastanoideae</taxon>
        <taxon>Acereae</taxon>
        <taxon>Acer</taxon>
    </lineage>
</organism>
<evidence type="ECO:0000256" key="1">
    <source>
        <dbReference type="ARBA" id="ARBA00022821"/>
    </source>
</evidence>
<comment type="caution">
    <text evidence="3">The sequence shown here is derived from an EMBL/GenBank/DDBJ whole genome shotgun (WGS) entry which is preliminary data.</text>
</comment>
<dbReference type="InterPro" id="IPR032675">
    <property type="entry name" value="LRR_dom_sf"/>
</dbReference>
<sequence>MVIELQVLSRKTILNVVSKDNATLAGSLGRAILSILNSTSFESFVIKIGYESSLLEKSPPWSRILFLAGIKYQELDWAYSLTKITDALQLVRIVGLRNFLPDLGNHGFNDLKFLLIGHCGEIKYLVNTLECTPKCIVFNSLESLSMMGMTGLVEICHGPLPAESFRKLKQIRLLNCFKMLNIVTSNLLQRLQSIESLEAQCCLSVVCVFDFESLVIAKEGTKFLSSLNHLKLWDLRKMMQIWNGDAKLISLCNLKHVSVYECCTLRQVFPPALLQSLVSLEHIEIGDCDSLEEIFGKEEEEEEDHQENEIVSLKIDHTATSPCLGNLVFKDIRTLEEIISDEKAETGGSTERITFPSLYQIDLGQLESLTCFCARRCTIEFPALEVLDIQSCPKMETFGRGDQVTPKLVNMINLEGEKRWMDNLNITLQQFFKEKQVHYFFLFFVNLINLFRIMSSQTFLSTNTMTPLLNNHLGEHAMQPGGPGLGLGLGLGPNCALMLCRRRLVWKNESEMIMDLVASSLSSKKWKNLARLMNAEILVRTLMNL</sequence>